<name>A0A1G5DFW2_9BACT</name>
<dbReference type="AlphaFoldDB" id="A0A1G5DFW2"/>
<dbReference type="Proteomes" id="UP000198870">
    <property type="component" value="Unassembled WGS sequence"/>
</dbReference>
<keyword evidence="2" id="KW-1185">Reference proteome</keyword>
<evidence type="ECO:0000313" key="2">
    <source>
        <dbReference type="Proteomes" id="UP000198870"/>
    </source>
</evidence>
<sequence length="51" mass="6005">MHFYPSSPAMWLMYTNVRGGAVIQYLTIGFTERKMWSKKTFGFLGFLRKPL</sequence>
<reference evidence="1 2" key="1">
    <citation type="submission" date="2016-10" db="EMBL/GenBank/DDBJ databases">
        <authorList>
            <person name="de Groot N.N."/>
        </authorList>
    </citation>
    <scope>NUCLEOTIDE SEQUENCE [LARGE SCALE GENOMIC DNA]</scope>
    <source>
        <strain evidence="1 2">AA1</strain>
    </source>
</reference>
<protein>
    <submittedName>
        <fullName evidence="1">Uncharacterized protein</fullName>
    </submittedName>
</protein>
<proteinExistence type="predicted"/>
<dbReference type="EMBL" id="FMUX01000004">
    <property type="protein sequence ID" value="SCY13632.1"/>
    <property type="molecule type" value="Genomic_DNA"/>
</dbReference>
<accession>A0A1G5DFW2</accession>
<gene>
    <name evidence="1" type="ORF">SAMN05216233_104170</name>
</gene>
<evidence type="ECO:0000313" key="1">
    <source>
        <dbReference type="EMBL" id="SCY13632.1"/>
    </source>
</evidence>
<organism evidence="1 2">
    <name type="scientific">Desulfoluna spongiiphila</name>
    <dbReference type="NCBI Taxonomy" id="419481"/>
    <lineage>
        <taxon>Bacteria</taxon>
        <taxon>Pseudomonadati</taxon>
        <taxon>Thermodesulfobacteriota</taxon>
        <taxon>Desulfobacteria</taxon>
        <taxon>Desulfobacterales</taxon>
        <taxon>Desulfolunaceae</taxon>
        <taxon>Desulfoluna</taxon>
    </lineage>
</organism>